<feature type="domain" description="F5/8 type C" evidence="3">
    <location>
        <begin position="632"/>
        <end position="741"/>
    </location>
</feature>
<dbReference type="Pfam" id="PF00059">
    <property type="entry name" value="Lectin_C"/>
    <property type="match status" value="8"/>
</dbReference>
<feature type="domain" description="C-type lectin" evidence="4">
    <location>
        <begin position="1066"/>
        <end position="1179"/>
    </location>
</feature>
<dbReference type="PANTHER" id="PTHR22803">
    <property type="entry name" value="MANNOSE, PHOSPHOLIPASE, LECTIN RECEPTOR RELATED"/>
    <property type="match status" value="1"/>
</dbReference>
<name>A0A8B7ZB41_ACAPL</name>
<dbReference type="KEGG" id="aplc:110985368"/>
<feature type="domain" description="C-type lectin" evidence="4">
    <location>
        <begin position="1512"/>
        <end position="1628"/>
    </location>
</feature>
<evidence type="ECO:0000256" key="2">
    <source>
        <dbReference type="SAM" id="MobiDB-lite"/>
    </source>
</evidence>
<dbReference type="InterPro" id="IPR018378">
    <property type="entry name" value="C-type_lectin_CS"/>
</dbReference>
<feature type="region of interest" description="Disordered" evidence="2">
    <location>
        <begin position="1641"/>
        <end position="1666"/>
    </location>
</feature>
<dbReference type="InterPro" id="IPR000421">
    <property type="entry name" value="FA58C"/>
</dbReference>
<dbReference type="PROSITE" id="PS50022">
    <property type="entry name" value="FA58C_3"/>
    <property type="match status" value="3"/>
</dbReference>
<dbReference type="Gene3D" id="3.10.100.10">
    <property type="entry name" value="Mannose-Binding Protein A, subunit A"/>
    <property type="match status" value="8"/>
</dbReference>
<protein>
    <submittedName>
        <fullName evidence="6">Macrophage mannose receptor 1-like</fullName>
    </submittedName>
</protein>
<feature type="domain" description="C-type lectin" evidence="4">
    <location>
        <begin position="31"/>
        <end position="148"/>
    </location>
</feature>
<evidence type="ECO:0000259" key="4">
    <source>
        <dbReference type="PROSITE" id="PS50041"/>
    </source>
</evidence>
<organism evidence="5 6">
    <name type="scientific">Acanthaster planci</name>
    <name type="common">Crown-of-thorns starfish</name>
    <dbReference type="NCBI Taxonomy" id="133434"/>
    <lineage>
        <taxon>Eukaryota</taxon>
        <taxon>Metazoa</taxon>
        <taxon>Echinodermata</taxon>
        <taxon>Eleutherozoa</taxon>
        <taxon>Asterozoa</taxon>
        <taxon>Asteroidea</taxon>
        <taxon>Valvatacea</taxon>
        <taxon>Valvatida</taxon>
        <taxon>Acanthasteridae</taxon>
        <taxon>Acanthaster</taxon>
    </lineage>
</organism>
<evidence type="ECO:0000313" key="5">
    <source>
        <dbReference type="Proteomes" id="UP000694845"/>
    </source>
</evidence>
<keyword evidence="1" id="KW-1015">Disulfide bond</keyword>
<dbReference type="Gene3D" id="2.60.120.260">
    <property type="entry name" value="Galactose-binding domain-like"/>
    <property type="match status" value="3"/>
</dbReference>
<proteinExistence type="predicted"/>
<feature type="domain" description="C-type lectin" evidence="4">
    <location>
        <begin position="314"/>
        <end position="431"/>
    </location>
</feature>
<accession>A0A8B7ZB41</accession>
<dbReference type="SUPFAM" id="SSF56436">
    <property type="entry name" value="C-type lectin-like"/>
    <property type="match status" value="8"/>
</dbReference>
<feature type="domain" description="C-type lectin" evidence="4">
    <location>
        <begin position="1206"/>
        <end position="1325"/>
    </location>
</feature>
<keyword evidence="5" id="KW-1185">Reference proteome</keyword>
<feature type="domain" description="F5/8 type C" evidence="3">
    <location>
        <begin position="452"/>
        <end position="601"/>
    </location>
</feature>
<dbReference type="SUPFAM" id="SSF49785">
    <property type="entry name" value="Galactose-binding domain-like"/>
    <property type="match status" value="3"/>
</dbReference>
<feature type="domain" description="F5/8 type C" evidence="3">
    <location>
        <begin position="768"/>
        <end position="918"/>
    </location>
</feature>
<dbReference type="InterPro" id="IPR016186">
    <property type="entry name" value="C-type_lectin-like/link_sf"/>
</dbReference>
<gene>
    <name evidence="6" type="primary">LOC110985368</name>
</gene>
<feature type="domain" description="C-type lectin" evidence="4">
    <location>
        <begin position="937"/>
        <end position="1049"/>
    </location>
</feature>
<feature type="compositionally biased region" description="Basic and acidic residues" evidence="2">
    <location>
        <begin position="1641"/>
        <end position="1650"/>
    </location>
</feature>
<dbReference type="InterPro" id="IPR001304">
    <property type="entry name" value="C-type_lectin-like"/>
</dbReference>
<dbReference type="GeneID" id="110985368"/>
<dbReference type="Pfam" id="PF00754">
    <property type="entry name" value="F5_F8_type_C"/>
    <property type="match status" value="2"/>
</dbReference>
<dbReference type="RefSeq" id="XP_022102035.1">
    <property type="nucleotide sequence ID" value="XM_022246343.1"/>
</dbReference>
<dbReference type="InterPro" id="IPR016187">
    <property type="entry name" value="CTDL_fold"/>
</dbReference>
<feature type="non-terminal residue" evidence="6">
    <location>
        <position position="1666"/>
    </location>
</feature>
<dbReference type="OrthoDB" id="10032136at2759"/>
<evidence type="ECO:0000256" key="1">
    <source>
        <dbReference type="ARBA" id="ARBA00023157"/>
    </source>
</evidence>
<dbReference type="InterPro" id="IPR050111">
    <property type="entry name" value="C-type_lectin/snaclec_domain"/>
</dbReference>
<feature type="domain" description="C-type lectin" evidence="4">
    <location>
        <begin position="1355"/>
        <end position="1475"/>
    </location>
</feature>
<feature type="domain" description="C-type lectin" evidence="4">
    <location>
        <begin position="163"/>
        <end position="284"/>
    </location>
</feature>
<evidence type="ECO:0000313" key="6">
    <source>
        <dbReference type="RefSeq" id="XP_022102035.1"/>
    </source>
</evidence>
<evidence type="ECO:0000259" key="3">
    <source>
        <dbReference type="PROSITE" id="PS50022"/>
    </source>
</evidence>
<sequence>MRRASTNRNDKKPKRDQALEQNLEAEVTPTFNFYSTRLSWEEAFDACKVAKGTLARIHNAERQRFLEEFFRNNKNIDGQFWIDASYRVKHKKIDNWVYSNGKRLDYNNGLPEEMNQKRKQCAHFGTETEPKFQWTSGGCHQKKGFICEIFPDKGTPRSGQPVRDASSYQVTLDIRKTSKTWMKAKRSCERWGGHLLRIPDAEFQGLVVGTLDSMKTDPVEDTFWIDAHFDKKKMQYINSNGQKVDHSNFAEGFPKGGCAYLRKSGGEWKWEDGDCDADRPFICARATQNGKPTKPAKPSRDKIQTQLPTTYLQYFTGYMYTWQEAAEYCAQEGDGTGHLLRIVDQNMFNEVAKAVKGSAANFWLDANDLMLEGKFVYSDDSPLGYTNWFEIEGVEKQPDGGKAENCVYMSYSDDYMWHDGNCNDRMSFICAFSKKPVKKAPPRIPEGAVIDDIKPVIIAEPSTTPEPDISAILTYEGSSAEPNHGPDSKMGWIAALSDRNQYVIFDFHQFVRVDVLVLCGVNVPGYMAWITQFRLLYKRSADAEWRPYIQFDGTSEFDNVITNADECATFLFDPPILGSLVKFQPIRWKNAIAGRFTFNGRPSAAPRDISDKVDYKMSSAVRNFRPGSKYGWIARKSNNRQYLIADFRQTVELYGMDVEKVIVGNREGWIQALKVEYSDDGDSWLPYELDPANKNGVIEVPYDDSNAARIRHIVPIVARYIKIIPVKWHKAIAGKIRFIGYRYKDLKFRKVGAKSKGQIASDQGAQPTVPSKVEEEETGLAYDLDKFIDSYYASASAKGFEPGSARGWLSPLASAGQFLMVAFQDMVRIRRLKVGGIQLENYSAWIKKFRILYKTKEDEDWTVYMYDDNKDEFEAPKDASPDQTMTFDLPSPIRAKYVKFQPTEWEKAIGAKLSFFGSRLLGRRGNPRERRTMRLYYSFHKDKVSWSGAQAACQTNGGSLARVFAPKVQEALEDLIEDIKIEGDWWIDASDANTEDQWATSVGPLPYADWLSGKQPASVDGKDCGFLMYAENYKWDHANCEEIKHYICQYENEPKKKPAQAQLRRVRLFSYRFFSRRLAWVEAQAACRERGASLVQIPDLVVQNFLGKSMKTRGRTWLDLTYNVAFPDTDAWLCSSGLPMTYNNGLPLEIEGQSCAITRKQDLAWIPEECEAKHPYICQQQPTSLEETLGIQRDDTQQAPEEVTGIKKQSFQIVRMVGGYTWRDAKKYCNDLGAHLLRIQSQEEQNLVVNFLETNKLQDEFWLDAQVPSTGGKCMKSNGQEVTFNKFQVQVGRSRRRRGCVYFSNEDGWSWKFSSCSDKKNFICQAESDQRLTEPQKPQRDVIQTPQLKPVSVYYQFYRGGPYASKWMEAQQFCRKAARGGGSGHLARIKDQETMDYLIKMLSRGKRARSLVGNFWFDASDVQTEGKYVDSSGEALDYTNWFSVGNQQEPNGGTAENCAFISTEHAFKWHDEACDHTLDGFICQFSTRPKVKPSPPQRDFERMTAIRADLSFPRGKFTWQSGTRYCKRKYPANGGGHLLRFRNKEEEAQIVSSLFDQNRLGDFYLDARLQSDGTWADSNGVVLPFTNWVDGEPPQDDDNTCAILKLKEDGSYSWGANDCKKPLPLICVKYVAGPKADLKGKRIRVKDKNRSSTSVSSKSKKAKSSN</sequence>
<dbReference type="CDD" id="cd00037">
    <property type="entry name" value="CLECT"/>
    <property type="match status" value="8"/>
</dbReference>
<dbReference type="PROSITE" id="PS00615">
    <property type="entry name" value="C_TYPE_LECTIN_1"/>
    <property type="match status" value="3"/>
</dbReference>
<dbReference type="InterPro" id="IPR008979">
    <property type="entry name" value="Galactose-bd-like_sf"/>
</dbReference>
<dbReference type="SMART" id="SM00034">
    <property type="entry name" value="CLECT"/>
    <property type="match status" value="8"/>
</dbReference>
<reference evidence="6" key="1">
    <citation type="submission" date="2025-08" db="UniProtKB">
        <authorList>
            <consortium name="RefSeq"/>
        </authorList>
    </citation>
    <scope>IDENTIFICATION</scope>
</reference>
<dbReference type="Proteomes" id="UP000694845">
    <property type="component" value="Unplaced"/>
</dbReference>
<dbReference type="PROSITE" id="PS50041">
    <property type="entry name" value="C_TYPE_LECTIN_2"/>
    <property type="match status" value="8"/>
</dbReference>